<name>A0A3B0B605_9BACL</name>
<keyword evidence="2" id="KW-0802">TPR repeat</keyword>
<dbReference type="SUPFAM" id="SSF48452">
    <property type="entry name" value="TPR-like"/>
    <property type="match status" value="2"/>
</dbReference>
<accession>A0A3B0B605</accession>
<dbReference type="Pfam" id="PF13414">
    <property type="entry name" value="TPR_11"/>
    <property type="match status" value="1"/>
</dbReference>
<dbReference type="Proteomes" id="UP000282311">
    <property type="component" value="Unassembled WGS sequence"/>
</dbReference>
<dbReference type="PANTHER" id="PTHR45586:SF1">
    <property type="entry name" value="LIPOPOLYSACCHARIDE ASSEMBLY PROTEIN B"/>
    <property type="match status" value="1"/>
</dbReference>
<comment type="caution">
    <text evidence="3">The sequence shown here is derived from an EMBL/GenBank/DDBJ whole genome shotgun (WGS) entry which is preliminary data.</text>
</comment>
<dbReference type="InterPro" id="IPR051012">
    <property type="entry name" value="CellSynth/LPSAsmb/PSIAsmb"/>
</dbReference>
<proteinExistence type="predicted"/>
<organism evidence="3 4">
    <name type="scientific">Paenibacillus ginsengarvi</name>
    <dbReference type="NCBI Taxonomy" id="400777"/>
    <lineage>
        <taxon>Bacteria</taxon>
        <taxon>Bacillati</taxon>
        <taxon>Bacillota</taxon>
        <taxon>Bacilli</taxon>
        <taxon>Bacillales</taxon>
        <taxon>Paenibacillaceae</taxon>
        <taxon>Paenibacillus</taxon>
    </lineage>
</organism>
<gene>
    <name evidence="3" type="ORF">D7M11_31550</name>
</gene>
<dbReference type="Gene3D" id="1.25.40.10">
    <property type="entry name" value="Tetratricopeptide repeat domain"/>
    <property type="match status" value="2"/>
</dbReference>
<evidence type="ECO:0000256" key="1">
    <source>
        <dbReference type="ARBA" id="ARBA00022737"/>
    </source>
</evidence>
<keyword evidence="4" id="KW-1185">Reference proteome</keyword>
<dbReference type="InterPro" id="IPR011990">
    <property type="entry name" value="TPR-like_helical_dom_sf"/>
</dbReference>
<dbReference type="PANTHER" id="PTHR45586">
    <property type="entry name" value="TPR REPEAT-CONTAINING PROTEIN PA4667"/>
    <property type="match status" value="1"/>
</dbReference>
<dbReference type="InterPro" id="IPR019734">
    <property type="entry name" value="TPR_rpt"/>
</dbReference>
<dbReference type="Pfam" id="PF13432">
    <property type="entry name" value="TPR_16"/>
    <property type="match status" value="1"/>
</dbReference>
<dbReference type="EMBL" id="RBAH01000034">
    <property type="protein sequence ID" value="RKN66136.1"/>
    <property type="molecule type" value="Genomic_DNA"/>
</dbReference>
<reference evidence="3 4" key="1">
    <citation type="journal article" date="2007" name="Int. J. Syst. Evol. Microbiol.">
        <title>Paenibacillus ginsengarvi sp. nov., isolated from soil from ginseng cultivation.</title>
        <authorList>
            <person name="Yoon M.H."/>
            <person name="Ten L.N."/>
            <person name="Im W.T."/>
        </authorList>
    </citation>
    <scope>NUCLEOTIDE SEQUENCE [LARGE SCALE GENOMIC DNA]</scope>
    <source>
        <strain evidence="3 4">KCTC 13059</strain>
    </source>
</reference>
<evidence type="ECO:0000313" key="4">
    <source>
        <dbReference type="Proteomes" id="UP000282311"/>
    </source>
</evidence>
<sequence length="249" mass="29280">MKMAKEPFGLRWERDEKFELAERLERDYDDTLWEEAVRRYEEALNTQPDNPEYLFKLGYLRQLKGKRLLRQATAYYEAGLGSELLQGTHSWIEGKLHAQLISVRAQLDENRKSIAFYKQRLSERPDHPDAYAQLTHCYLKVDQVREAHAVVQAGLRLFPQIGTLRYYEGEALARLGRLEEALEAWERSAQLDGQLIDGRFSRAFAFEREKRLPEAIAEWTRIAEFMARYGFEEAVPQREIARLEQLLRG</sequence>
<dbReference type="AlphaFoldDB" id="A0A3B0B605"/>
<evidence type="ECO:0000256" key="2">
    <source>
        <dbReference type="ARBA" id="ARBA00022803"/>
    </source>
</evidence>
<evidence type="ECO:0000313" key="3">
    <source>
        <dbReference type="EMBL" id="RKN66136.1"/>
    </source>
</evidence>
<dbReference type="SMART" id="SM00028">
    <property type="entry name" value="TPR"/>
    <property type="match status" value="4"/>
</dbReference>
<keyword evidence="1" id="KW-0677">Repeat</keyword>
<protein>
    <submittedName>
        <fullName evidence="3">Tetratricopeptide repeat protein</fullName>
    </submittedName>
</protein>